<dbReference type="EMBL" id="CM020619">
    <property type="protein sequence ID" value="KAK1866078.1"/>
    <property type="molecule type" value="Genomic_DNA"/>
</dbReference>
<protein>
    <submittedName>
        <fullName evidence="1">Uncharacterized protein</fullName>
    </submittedName>
</protein>
<accession>A0ACC3C7N7</accession>
<name>A0ACC3C7N7_PYRYE</name>
<organism evidence="1 2">
    <name type="scientific">Pyropia yezoensis</name>
    <name type="common">Susabi-nori</name>
    <name type="synonym">Porphyra yezoensis</name>
    <dbReference type="NCBI Taxonomy" id="2788"/>
    <lineage>
        <taxon>Eukaryota</taxon>
        <taxon>Rhodophyta</taxon>
        <taxon>Bangiophyceae</taxon>
        <taxon>Bangiales</taxon>
        <taxon>Bangiaceae</taxon>
        <taxon>Pyropia</taxon>
    </lineage>
</organism>
<evidence type="ECO:0000313" key="2">
    <source>
        <dbReference type="Proteomes" id="UP000798662"/>
    </source>
</evidence>
<proteinExistence type="predicted"/>
<dbReference type="Proteomes" id="UP000798662">
    <property type="component" value="Chromosome 2"/>
</dbReference>
<sequence length="658" mass="69892">MRSYLGRHPNVSKVASKSLEAVRAAATDPENLARMMALLKLVREKKGITAANVFNADESGFSTKDLLSGSRKRPLAPSGTSTAKVIVPCVSDDAQFLTLLPIIAADGDQLPPTFIVKGSPNNPKRRRSAERGDGAWQFLNDVAPPNSIFLYKTPAGMDGNTWTKWCIFLATRVFSTLRPSEAKILIIDGCRAHLGYEALAALARVNVEVFVLPANTTHATQQLDVTLFQPLKREAKDLLSKATREMNVINHKSAKLGIFEVVACVGKAYEKVFTPTLIRAAFRTTGVEPWNPEMLEKHTALSDSDKRKRKRKQTLTLLAARLAPSVASGIHDLTWERGTMKTTQAVFMGEDSRKWLAKKQDDRAAAEAAKEEAKRQRSAAAAQRKEQAAKATLERLECMRVVKDRKVVEAAALEAKRVARGEKQAAARAAKELQQHAWERKRLEARVCQRQGAVPAPASGAARARAASEGLAAAAVAAAALASALDTAGSGPADGLASTSARAPIPTPSKKARTGARANPASGVPTLRPAPPQAGHVAAPVVPANETTGASSPPTRPAKKVRRTPTSTRRAPSPRPPPRRDARRSTRGTPAPPPPPPGDARRSNLAVPALVSALAATTAPGQPSAAATTTSSIAAATITSQPPTGGRIAAARPRRGGR</sequence>
<reference evidence="1" key="1">
    <citation type="submission" date="2019-11" db="EMBL/GenBank/DDBJ databases">
        <title>Nori genome reveals adaptations in red seaweeds to the harsh intertidal environment.</title>
        <authorList>
            <person name="Wang D."/>
            <person name="Mao Y."/>
        </authorList>
    </citation>
    <scope>NUCLEOTIDE SEQUENCE</scope>
    <source>
        <tissue evidence="1">Gametophyte</tissue>
    </source>
</reference>
<keyword evidence="2" id="KW-1185">Reference proteome</keyword>
<gene>
    <name evidence="1" type="ORF">I4F81_008598</name>
</gene>
<evidence type="ECO:0000313" key="1">
    <source>
        <dbReference type="EMBL" id="KAK1866078.1"/>
    </source>
</evidence>
<comment type="caution">
    <text evidence="1">The sequence shown here is derived from an EMBL/GenBank/DDBJ whole genome shotgun (WGS) entry which is preliminary data.</text>
</comment>